<dbReference type="GO" id="GO:0005524">
    <property type="term" value="F:ATP binding"/>
    <property type="evidence" value="ECO:0007669"/>
    <property type="project" value="InterPro"/>
</dbReference>
<sequence length="791" mass="90306">MDLHPLKLDELYKEANSSEWSFQSTKDIKPLNEIIGQDRAKQAVSFAMSIREKGYNIYAVGRNGLGKRTMVMRYLKNHHENKQERFDWCYIANFKNMRSPLALSLPIGKGQPFKTDIQDLMIKLVKSIPLAFENELYLSRVDKLKIELNSKQETEVNKIKIKAKKQNIELKLTQSGDYQFTALNGDKPHTEETFELLSEAEKNSFDEVITQLEGELRSLIRSLTEHEEKYSNKINELDIEITKAVLDKYFIDYEKKYTNQKDVIKYLEEMKDDIVKNLDLFTSESPQLTDSVNDVVEQKIPRRYQVNLLVANQKEHYPIIIEDNPHYHSLFGYIENSTFKGTVFTDFTLIQAGNLHKANGGVLLMDANKVLERPYVWDGIKRSLRTKSLNFSSLEREVTLTGTVSLDPEAIPLNVKIILFGDYQTYNLLQQYDPEFHELFQVMADFEDEMDRNINNEYKYAQFISSIVKDNQLLDCDQSAIKKIIEHSARKTGDQNKLSLHSAEIASLLREVNYWAQTEKANIISESHVLMALKSQELRASKIKDEILNNIKKEITLLDLEGYKVGQVNALSVMSTPNFSVGAPSRITATISFGEGEIIDIERDVELGGNIHSKGVMILTAFINSLFGKNKKVPLKTSLAFEQSYYGVDGDSASIAECCAILSSFSNIPLRQDIALTGSMNQFGYVQAIGGVNEKIEGFYNACHIKNTGRKHGVIIPKSNQHNLMLNEDVRQAVKNKQFFVYPVEHISEVIDMMMSESFEQKISCSNHLNDNLMAKIFSNIDEISKLSEVK</sequence>
<dbReference type="PRINTS" id="PR00830">
    <property type="entry name" value="ENDOLAPTASE"/>
</dbReference>
<dbReference type="SUPFAM" id="SSF54211">
    <property type="entry name" value="Ribosomal protein S5 domain 2-like"/>
    <property type="match status" value="1"/>
</dbReference>
<accession>A0A220VHY6</accession>
<dbReference type="GO" id="GO:0004252">
    <property type="term" value="F:serine-type endopeptidase activity"/>
    <property type="evidence" value="ECO:0007669"/>
    <property type="project" value="UniProtKB-UniRule"/>
</dbReference>
<feature type="domain" description="Lon proteolytic" evidence="4">
    <location>
        <begin position="562"/>
        <end position="757"/>
    </location>
</feature>
<dbReference type="GO" id="GO:0006508">
    <property type="term" value="P:proteolysis"/>
    <property type="evidence" value="ECO:0007669"/>
    <property type="project" value="UniProtKB-KW"/>
</dbReference>
<keyword evidence="6" id="KW-1185">Reference proteome</keyword>
<evidence type="ECO:0000313" key="5">
    <source>
        <dbReference type="EMBL" id="ASK79802.1"/>
    </source>
</evidence>
<dbReference type="Proteomes" id="UP000242175">
    <property type="component" value="Chromosome small"/>
</dbReference>
<dbReference type="Gene3D" id="1.10.8.60">
    <property type="match status" value="1"/>
</dbReference>
<dbReference type="InterPro" id="IPR046844">
    <property type="entry name" value="Lon-like_helical"/>
</dbReference>
<dbReference type="PROSITE" id="PS51786">
    <property type="entry name" value="LON_PROTEOLYTIC"/>
    <property type="match status" value="1"/>
</dbReference>
<dbReference type="KEGG" id="pmai:CF386_12235"/>
<protein>
    <recommendedName>
        <fullName evidence="2">endopeptidase La</fullName>
        <ecNumber evidence="2">3.4.21.53</ecNumber>
    </recommendedName>
</protein>
<comment type="similarity">
    <text evidence="2">Belongs to the peptidase S16 family.</text>
</comment>
<keyword evidence="2" id="KW-0720">Serine protease</keyword>
<gene>
    <name evidence="5" type="ORF">CF386_12235</name>
</gene>
<feature type="active site" evidence="2">
    <location>
        <position position="695"/>
    </location>
</feature>
<dbReference type="InterPro" id="IPR014721">
    <property type="entry name" value="Ribsml_uS5_D2-typ_fold_subgr"/>
</dbReference>
<feature type="active site" evidence="2">
    <location>
        <position position="652"/>
    </location>
</feature>
<dbReference type="InterPro" id="IPR027417">
    <property type="entry name" value="P-loop_NTPase"/>
</dbReference>
<dbReference type="EC" id="3.4.21.53" evidence="2"/>
<reference evidence="5 6" key="1">
    <citation type="journal article" date="2016" name="Int. J. Syst. Evol. Microbiol.">
        <title>Paraphotobacterium marinum gen. nov., sp. nov., a member of the family Vibrionaceae, isolated from surface seawater.</title>
        <authorList>
            <person name="Huang Z."/>
            <person name="Dong C."/>
            <person name="Shao Z."/>
        </authorList>
    </citation>
    <scope>NUCLEOTIDE SEQUENCE [LARGE SCALE GENOMIC DNA]</scope>
    <source>
        <strain evidence="5 6">NSCS20N07D</strain>
    </source>
</reference>
<organism evidence="5 6">
    <name type="scientific">Paraphotobacterium marinum</name>
    <dbReference type="NCBI Taxonomy" id="1755811"/>
    <lineage>
        <taxon>Bacteria</taxon>
        <taxon>Pseudomonadati</taxon>
        <taxon>Pseudomonadota</taxon>
        <taxon>Gammaproteobacteria</taxon>
        <taxon>Vibrionales</taxon>
        <taxon>Vibrionaceae</taxon>
        <taxon>Paraphotobacterium</taxon>
    </lineage>
</organism>
<dbReference type="RefSeq" id="WP_089074710.1">
    <property type="nucleotide sequence ID" value="NZ_CBCSAM010000003.1"/>
</dbReference>
<evidence type="ECO:0000256" key="2">
    <source>
        <dbReference type="PROSITE-ProRule" id="PRU01122"/>
    </source>
</evidence>
<keyword evidence="1 2" id="KW-0645">Protease</keyword>
<keyword evidence="3" id="KW-0175">Coiled coil</keyword>
<dbReference type="InterPro" id="IPR027065">
    <property type="entry name" value="Lon_Prtase"/>
</dbReference>
<dbReference type="EMBL" id="CP022356">
    <property type="protein sequence ID" value="ASK79802.1"/>
    <property type="molecule type" value="Genomic_DNA"/>
</dbReference>
<dbReference type="AlphaFoldDB" id="A0A220VHY6"/>
<feature type="coiled-coil region" evidence="3">
    <location>
        <begin position="209"/>
        <end position="240"/>
    </location>
</feature>
<evidence type="ECO:0000259" key="4">
    <source>
        <dbReference type="PROSITE" id="PS51786"/>
    </source>
</evidence>
<dbReference type="Gene3D" id="3.30.230.10">
    <property type="match status" value="1"/>
</dbReference>
<dbReference type="OrthoDB" id="9758568at2"/>
<dbReference type="InterPro" id="IPR046843">
    <property type="entry name" value="LonB_AAA-LID"/>
</dbReference>
<dbReference type="Pfam" id="PF20436">
    <property type="entry name" value="LonB_AAA-LID"/>
    <property type="match status" value="1"/>
</dbReference>
<dbReference type="PANTHER" id="PTHR10046">
    <property type="entry name" value="ATP DEPENDENT LON PROTEASE FAMILY MEMBER"/>
    <property type="match status" value="1"/>
</dbReference>
<dbReference type="Pfam" id="PF13654">
    <property type="entry name" value="AAA_32"/>
    <property type="match status" value="1"/>
</dbReference>
<dbReference type="InterPro" id="IPR008269">
    <property type="entry name" value="Lon_proteolytic"/>
</dbReference>
<keyword evidence="2" id="KW-0378">Hydrolase</keyword>
<comment type="catalytic activity">
    <reaction evidence="2">
        <text>Hydrolysis of proteins in presence of ATP.</text>
        <dbReference type="EC" id="3.4.21.53"/>
    </reaction>
</comment>
<dbReference type="GO" id="GO:0030163">
    <property type="term" value="P:protein catabolic process"/>
    <property type="evidence" value="ECO:0007669"/>
    <property type="project" value="InterPro"/>
</dbReference>
<dbReference type="Gene3D" id="3.40.50.300">
    <property type="entry name" value="P-loop containing nucleotide triphosphate hydrolases"/>
    <property type="match status" value="2"/>
</dbReference>
<dbReference type="InterPro" id="IPR020568">
    <property type="entry name" value="Ribosomal_Su5_D2-typ_SF"/>
</dbReference>
<dbReference type="GO" id="GO:0004176">
    <property type="term" value="F:ATP-dependent peptidase activity"/>
    <property type="evidence" value="ECO:0007669"/>
    <property type="project" value="UniProtKB-UniRule"/>
</dbReference>
<evidence type="ECO:0000256" key="1">
    <source>
        <dbReference type="ARBA" id="ARBA00022670"/>
    </source>
</evidence>
<dbReference type="Pfam" id="PF20437">
    <property type="entry name" value="LonC_helical"/>
    <property type="match status" value="1"/>
</dbReference>
<dbReference type="SUPFAM" id="SSF52540">
    <property type="entry name" value="P-loop containing nucleoside triphosphate hydrolases"/>
    <property type="match status" value="1"/>
</dbReference>
<proteinExistence type="inferred from homology"/>
<dbReference type="InterPro" id="IPR041699">
    <property type="entry name" value="AAA_32"/>
</dbReference>
<name>A0A220VHY6_9GAMM</name>
<dbReference type="Pfam" id="PF05362">
    <property type="entry name" value="Lon_C"/>
    <property type="match status" value="1"/>
</dbReference>
<evidence type="ECO:0000256" key="3">
    <source>
        <dbReference type="SAM" id="Coils"/>
    </source>
</evidence>
<evidence type="ECO:0000313" key="6">
    <source>
        <dbReference type="Proteomes" id="UP000242175"/>
    </source>
</evidence>